<accession>A0ACC1L788</accession>
<proteinExistence type="predicted"/>
<organism evidence="1 2">
    <name type="scientific">Coemansia helicoidea</name>
    <dbReference type="NCBI Taxonomy" id="1286919"/>
    <lineage>
        <taxon>Eukaryota</taxon>
        <taxon>Fungi</taxon>
        <taxon>Fungi incertae sedis</taxon>
        <taxon>Zoopagomycota</taxon>
        <taxon>Kickxellomycotina</taxon>
        <taxon>Kickxellomycetes</taxon>
        <taxon>Kickxellales</taxon>
        <taxon>Kickxellaceae</taxon>
        <taxon>Coemansia</taxon>
    </lineage>
</organism>
<comment type="caution">
    <text evidence="1">The sequence shown here is derived from an EMBL/GenBank/DDBJ whole genome shotgun (WGS) entry which is preliminary data.</text>
</comment>
<evidence type="ECO:0000313" key="1">
    <source>
        <dbReference type="EMBL" id="KAJ2802830.1"/>
    </source>
</evidence>
<name>A0ACC1L788_9FUNG</name>
<gene>
    <name evidence="1" type="ORF">H4R21_002271</name>
</gene>
<keyword evidence="2" id="KW-1185">Reference proteome</keyword>
<protein>
    <submittedName>
        <fullName evidence="1">Uncharacterized protein</fullName>
    </submittedName>
</protein>
<dbReference type="Proteomes" id="UP001140087">
    <property type="component" value="Unassembled WGS sequence"/>
</dbReference>
<sequence>MLDAMKGIRFAQRSAAPKCAAASGTTLVDQERAATHLVLLVPGTGPHATDDKPKGTFTKKAERFREMIQDACRRGFADTDAWVELMPIVFHSDLHTLETTKRRMDKATLPSIPWIRTMDNEVVGDILYYFSTFHGHKILEMIITKLNQAYSEFVERNPRFSGPVSIVAHSLGGLICYEILYLMNVRRQRQQTERAGGDWESARYRGLPDLMFAPSRLFTMGSPHGGTLVFRNLAFSEYHIGSVGFHNIFHPYDPFGYRTEPLVDDDYANIPAVPVTSSSDVPRNLGKRRSLGGSVVDMGKTFVDAISAPVALSTTVLRAAKLSVSGPISTSRSFASGQSTKQASTASNGNTDRKGGALSRFLPSFSRPFSFMRRMSHSDASPAMAQPDADPEAPRMPEAYRGHMAATLSVMAVSTQSPPRRQQPSSVRSATCRRSHSSASKMSRRRSRSRGFGASLPAPARRGRTAVGSPEDTSPAKSDEDDGECDMDENEMANQLMHIFSLSRPPSRKRQLAERQGLPLSSRLMQHPRVRVNTAAPEARPPVACQTAPPPRPGVRRARTLPLTVADSRRAVHELVPKTAGDLPPPASRSATASAQQSPERGSPQMPALPYPERMDYIIPFTKRHLQNEYWLGLHAHFSYWTSRETVHHILHNMIRKPVPGDSSVGTSAPESSTFDTGGR</sequence>
<dbReference type="EMBL" id="JANBUN010000562">
    <property type="protein sequence ID" value="KAJ2802830.1"/>
    <property type="molecule type" value="Genomic_DNA"/>
</dbReference>
<reference evidence="1" key="1">
    <citation type="submission" date="2022-07" db="EMBL/GenBank/DDBJ databases">
        <title>Phylogenomic reconstructions and comparative analyses of Kickxellomycotina fungi.</title>
        <authorList>
            <person name="Reynolds N.K."/>
            <person name="Stajich J.E."/>
            <person name="Barry K."/>
            <person name="Grigoriev I.V."/>
            <person name="Crous P."/>
            <person name="Smith M.E."/>
        </authorList>
    </citation>
    <scope>NUCLEOTIDE SEQUENCE</scope>
    <source>
        <strain evidence="1">BCRC 34780</strain>
    </source>
</reference>
<evidence type="ECO:0000313" key="2">
    <source>
        <dbReference type="Proteomes" id="UP001140087"/>
    </source>
</evidence>